<dbReference type="NCBIfam" id="TIGR01444">
    <property type="entry name" value="fkbM_fam"/>
    <property type="match status" value="1"/>
</dbReference>
<sequence length="213" mass="24779">MKFYAQAEEDKALYALFKDKEDGFYVDVGAYSGITLSNTYLFELLGWGGICVEPHEGLFPQLQENRPNSICLKVAVWDRDLDNVPFHATPWGSWSIVWEDKDNPPPKRPRPYVDLQHPQAKKLDTILEEHDAPIGFEILSIDVEATEWHVLNGFNIEKYRPRIIVIEFPHVRPPLDEYFREHSYTQVAKRNSCNHIYCRDEVDVSIIKEGWSS</sequence>
<feature type="domain" description="Methyltransferase FkbM" evidence="1">
    <location>
        <begin position="27"/>
        <end position="173"/>
    </location>
</feature>
<evidence type="ECO:0000313" key="2">
    <source>
        <dbReference type="EMBL" id="QJB00280.1"/>
    </source>
</evidence>
<evidence type="ECO:0000259" key="1">
    <source>
        <dbReference type="Pfam" id="PF05050"/>
    </source>
</evidence>
<dbReference type="InterPro" id="IPR006342">
    <property type="entry name" value="FkbM_mtfrase"/>
</dbReference>
<dbReference type="AlphaFoldDB" id="A0A6M3M282"/>
<dbReference type="Pfam" id="PF05050">
    <property type="entry name" value="Methyltransf_21"/>
    <property type="match status" value="1"/>
</dbReference>
<dbReference type="Gene3D" id="3.40.50.150">
    <property type="entry name" value="Vaccinia Virus protein VP39"/>
    <property type="match status" value="1"/>
</dbReference>
<dbReference type="InterPro" id="IPR029063">
    <property type="entry name" value="SAM-dependent_MTases_sf"/>
</dbReference>
<protein>
    <submittedName>
        <fullName evidence="2">Putative methyltransferase</fullName>
    </submittedName>
</protein>
<reference evidence="2" key="1">
    <citation type="submission" date="2020-03" db="EMBL/GenBank/DDBJ databases">
        <title>The deep terrestrial virosphere.</title>
        <authorList>
            <person name="Holmfeldt K."/>
            <person name="Nilsson E."/>
            <person name="Simone D."/>
            <person name="Lopez-Fernandez M."/>
            <person name="Wu X."/>
            <person name="de Brujin I."/>
            <person name="Lundin D."/>
            <person name="Andersson A."/>
            <person name="Bertilsson S."/>
            <person name="Dopson M."/>
        </authorList>
    </citation>
    <scope>NUCLEOTIDE SEQUENCE</scope>
    <source>
        <strain evidence="2">MM171A00646</strain>
        <strain evidence="3">MM171B00596</strain>
    </source>
</reference>
<keyword evidence="2" id="KW-0489">Methyltransferase</keyword>
<accession>A0A6M3M282</accession>
<name>A0A6M3M282_9ZZZZ</name>
<dbReference type="GO" id="GO:0031902">
    <property type="term" value="C:late endosome membrane"/>
    <property type="evidence" value="ECO:0007669"/>
    <property type="project" value="TreeGrafter"/>
</dbReference>
<dbReference type="GO" id="GO:0006888">
    <property type="term" value="P:endoplasmic reticulum to Golgi vesicle-mediated transport"/>
    <property type="evidence" value="ECO:0007669"/>
    <property type="project" value="TreeGrafter"/>
</dbReference>
<gene>
    <name evidence="2" type="ORF">MM171A00646_0017</name>
    <name evidence="3" type="ORF">MM171B00596_0002</name>
</gene>
<dbReference type="EMBL" id="MT143687">
    <property type="protein sequence ID" value="QJB00280.1"/>
    <property type="molecule type" value="Genomic_DNA"/>
</dbReference>
<dbReference type="EMBL" id="MT143854">
    <property type="protein sequence ID" value="QJB03624.1"/>
    <property type="molecule type" value="Genomic_DNA"/>
</dbReference>
<organism evidence="2">
    <name type="scientific">viral metagenome</name>
    <dbReference type="NCBI Taxonomy" id="1070528"/>
    <lineage>
        <taxon>unclassified sequences</taxon>
        <taxon>metagenomes</taxon>
        <taxon>organismal metagenomes</taxon>
    </lineage>
</organism>
<dbReference type="PANTHER" id="PTHR34009:SF2">
    <property type="entry name" value="PROTEIN STAR"/>
    <property type="match status" value="1"/>
</dbReference>
<dbReference type="GO" id="GO:0016197">
    <property type="term" value="P:endosomal transport"/>
    <property type="evidence" value="ECO:0007669"/>
    <property type="project" value="TreeGrafter"/>
</dbReference>
<dbReference type="GO" id="GO:0005794">
    <property type="term" value="C:Golgi apparatus"/>
    <property type="evidence" value="ECO:0007669"/>
    <property type="project" value="TreeGrafter"/>
</dbReference>
<keyword evidence="2" id="KW-0808">Transferase</keyword>
<proteinExistence type="predicted"/>
<dbReference type="GO" id="GO:0005789">
    <property type="term" value="C:endoplasmic reticulum membrane"/>
    <property type="evidence" value="ECO:0007669"/>
    <property type="project" value="TreeGrafter"/>
</dbReference>
<dbReference type="GO" id="GO:0032259">
    <property type="term" value="P:methylation"/>
    <property type="evidence" value="ECO:0007669"/>
    <property type="project" value="UniProtKB-KW"/>
</dbReference>
<evidence type="ECO:0000313" key="3">
    <source>
        <dbReference type="EMBL" id="QJB03624.1"/>
    </source>
</evidence>
<dbReference type="GO" id="GO:0005886">
    <property type="term" value="C:plasma membrane"/>
    <property type="evidence" value="ECO:0007669"/>
    <property type="project" value="TreeGrafter"/>
</dbReference>
<dbReference type="GO" id="GO:0008168">
    <property type="term" value="F:methyltransferase activity"/>
    <property type="evidence" value="ECO:0007669"/>
    <property type="project" value="UniProtKB-KW"/>
</dbReference>
<dbReference type="InterPro" id="IPR053202">
    <property type="entry name" value="EGF_Rcpt_Signaling_Reg"/>
</dbReference>
<dbReference type="SUPFAM" id="SSF53335">
    <property type="entry name" value="S-adenosyl-L-methionine-dependent methyltransferases"/>
    <property type="match status" value="1"/>
</dbReference>
<dbReference type="PANTHER" id="PTHR34009">
    <property type="entry name" value="PROTEIN STAR"/>
    <property type="match status" value="1"/>
</dbReference>